<evidence type="ECO:0008006" key="4">
    <source>
        <dbReference type="Google" id="ProtNLM"/>
    </source>
</evidence>
<feature type="chain" id="PRO_5002167579" description="C2H2-type domain-containing protein" evidence="1">
    <location>
        <begin position="18"/>
        <end position="121"/>
    </location>
</feature>
<evidence type="ECO:0000256" key="1">
    <source>
        <dbReference type="SAM" id="SignalP"/>
    </source>
</evidence>
<reference evidence="3" key="2">
    <citation type="submission" date="2015-01" db="EMBL/GenBank/DDBJ databases">
        <title>Evolutionary Origins and Diversification of the Mycorrhizal Mutualists.</title>
        <authorList>
            <consortium name="DOE Joint Genome Institute"/>
            <consortium name="Mycorrhizal Genomics Consortium"/>
            <person name="Kohler A."/>
            <person name="Kuo A."/>
            <person name="Nagy L.G."/>
            <person name="Floudas D."/>
            <person name="Copeland A."/>
            <person name="Barry K.W."/>
            <person name="Cichocki N."/>
            <person name="Veneault-Fourrey C."/>
            <person name="LaButti K."/>
            <person name="Lindquist E.A."/>
            <person name="Lipzen A."/>
            <person name="Lundell T."/>
            <person name="Morin E."/>
            <person name="Murat C."/>
            <person name="Riley R."/>
            <person name="Ohm R."/>
            <person name="Sun H."/>
            <person name="Tunlid A."/>
            <person name="Henrissat B."/>
            <person name="Grigoriev I.V."/>
            <person name="Hibbett D.S."/>
            <person name="Martin F."/>
        </authorList>
    </citation>
    <scope>NUCLEOTIDE SEQUENCE [LARGE SCALE GENOMIC DNA]</scope>
    <source>
        <strain evidence="3">Marx 270</strain>
    </source>
</reference>
<dbReference type="EMBL" id="KN831971">
    <property type="protein sequence ID" value="KIO04420.1"/>
    <property type="molecule type" value="Genomic_DNA"/>
</dbReference>
<reference evidence="2 3" key="1">
    <citation type="submission" date="2014-04" db="EMBL/GenBank/DDBJ databases">
        <authorList>
            <consortium name="DOE Joint Genome Institute"/>
            <person name="Kuo A."/>
            <person name="Kohler A."/>
            <person name="Costa M.D."/>
            <person name="Nagy L.G."/>
            <person name="Floudas D."/>
            <person name="Copeland A."/>
            <person name="Barry K.W."/>
            <person name="Cichocki N."/>
            <person name="Veneault-Fourrey C."/>
            <person name="LaButti K."/>
            <person name="Lindquist E.A."/>
            <person name="Lipzen A."/>
            <person name="Lundell T."/>
            <person name="Morin E."/>
            <person name="Murat C."/>
            <person name="Sun H."/>
            <person name="Tunlid A."/>
            <person name="Henrissat B."/>
            <person name="Grigoriev I.V."/>
            <person name="Hibbett D.S."/>
            <person name="Martin F."/>
            <person name="Nordberg H.P."/>
            <person name="Cantor M.N."/>
            <person name="Hua S.X."/>
        </authorList>
    </citation>
    <scope>NUCLEOTIDE SEQUENCE [LARGE SCALE GENOMIC DNA]</scope>
    <source>
        <strain evidence="2 3">Marx 270</strain>
    </source>
</reference>
<dbReference type="AlphaFoldDB" id="A0A0C3NU73"/>
<keyword evidence="1" id="KW-0732">Signal</keyword>
<proteinExistence type="predicted"/>
<dbReference type="InParanoid" id="A0A0C3NU73"/>
<accession>A0A0C3NU73</accession>
<organism evidence="2 3">
    <name type="scientific">Pisolithus tinctorius Marx 270</name>
    <dbReference type="NCBI Taxonomy" id="870435"/>
    <lineage>
        <taxon>Eukaryota</taxon>
        <taxon>Fungi</taxon>
        <taxon>Dikarya</taxon>
        <taxon>Basidiomycota</taxon>
        <taxon>Agaricomycotina</taxon>
        <taxon>Agaricomycetes</taxon>
        <taxon>Agaricomycetidae</taxon>
        <taxon>Boletales</taxon>
        <taxon>Sclerodermatineae</taxon>
        <taxon>Pisolithaceae</taxon>
        <taxon>Pisolithus</taxon>
    </lineage>
</organism>
<dbReference type="OrthoDB" id="2953545at2759"/>
<sequence>MLIYLTLGTSTLICVSGTEQLNASRGKAVGTQCPVCEQTTKDLCSHMGGHILHVAHGVPEPGCNQITGTLPCGFCRCTGEPECVITCPLKESFQYASANKGSESRPCRNVPIVCKLCKAPG</sequence>
<evidence type="ECO:0000313" key="3">
    <source>
        <dbReference type="Proteomes" id="UP000054217"/>
    </source>
</evidence>
<protein>
    <recommendedName>
        <fullName evidence="4">C2H2-type domain-containing protein</fullName>
    </recommendedName>
</protein>
<dbReference type="Proteomes" id="UP000054217">
    <property type="component" value="Unassembled WGS sequence"/>
</dbReference>
<keyword evidence="3" id="KW-1185">Reference proteome</keyword>
<name>A0A0C3NU73_PISTI</name>
<evidence type="ECO:0000313" key="2">
    <source>
        <dbReference type="EMBL" id="KIO04420.1"/>
    </source>
</evidence>
<dbReference type="HOGENOM" id="CLU_165644_1_0_1"/>
<gene>
    <name evidence="2" type="ORF">M404DRAFT_143383</name>
</gene>
<feature type="signal peptide" evidence="1">
    <location>
        <begin position="1"/>
        <end position="17"/>
    </location>
</feature>